<dbReference type="Proteomes" id="UP000011651">
    <property type="component" value="Unassembled WGS sequence"/>
</dbReference>
<dbReference type="InterPro" id="IPR008622">
    <property type="entry name" value="FliT"/>
</dbReference>
<evidence type="ECO:0000313" key="6">
    <source>
        <dbReference type="EMBL" id="ELY20342.1"/>
    </source>
</evidence>
<dbReference type="EMBL" id="AOPO01000020">
    <property type="protein sequence ID" value="ELY20342.1"/>
    <property type="molecule type" value="Genomic_DNA"/>
</dbReference>
<evidence type="ECO:0000256" key="2">
    <source>
        <dbReference type="ARBA" id="ARBA00022490"/>
    </source>
</evidence>
<evidence type="ECO:0000313" key="7">
    <source>
        <dbReference type="Proteomes" id="UP000011651"/>
    </source>
</evidence>
<proteinExistence type="predicted"/>
<name>L9U6A1_9GAMM</name>
<dbReference type="AlphaFoldDB" id="L9U6A1"/>
<comment type="caution">
    <text evidence="6">The sequence shown here is derived from an EMBL/GenBank/DDBJ whole genome shotgun (WGS) entry which is preliminary data.</text>
</comment>
<dbReference type="PATRIC" id="fig|1204738.3.peg.4477"/>
<dbReference type="GO" id="GO:0044781">
    <property type="term" value="P:bacterial-type flagellum organization"/>
    <property type="evidence" value="ECO:0007669"/>
    <property type="project" value="UniProtKB-KW"/>
</dbReference>
<reference evidence="6 7" key="1">
    <citation type="journal article" date="2013" name="Genome Announc.">
        <title>Draft Genome of the Marine Gammaproteobacterium Halomonas titanicae.</title>
        <authorList>
            <person name="Sanchez-Porro C."/>
            <person name="de la Haba R.R."/>
            <person name="Cruz-Hernandez N."/>
            <person name="Gonzalez J.M."/>
            <person name="Reyes-Guirao C."/>
            <person name="Navarro-Sampedro L."/>
            <person name="Carballo M."/>
            <person name="Ventosa A."/>
        </authorList>
    </citation>
    <scope>NUCLEOTIDE SEQUENCE [LARGE SCALE GENOMIC DNA]</scope>
    <source>
        <strain evidence="6 7">BH1</strain>
    </source>
</reference>
<dbReference type="Gene3D" id="1.20.58.380">
    <property type="entry name" value="Flagellar protein flit"/>
    <property type="match status" value="1"/>
</dbReference>
<organism evidence="6 7">
    <name type="scientific">Vreelandella titanicae BH1</name>
    <dbReference type="NCBI Taxonomy" id="1204738"/>
    <lineage>
        <taxon>Bacteria</taxon>
        <taxon>Pseudomonadati</taxon>
        <taxon>Pseudomonadota</taxon>
        <taxon>Gammaproteobacteria</taxon>
        <taxon>Oceanospirillales</taxon>
        <taxon>Halomonadaceae</taxon>
        <taxon>Vreelandella</taxon>
    </lineage>
</organism>
<evidence type="ECO:0000256" key="4">
    <source>
        <dbReference type="ARBA" id="ARBA00023186"/>
    </source>
</evidence>
<keyword evidence="6" id="KW-0969">Cilium</keyword>
<evidence type="ECO:0000256" key="5">
    <source>
        <dbReference type="ARBA" id="ARBA00093797"/>
    </source>
</evidence>
<evidence type="ECO:0000256" key="1">
    <source>
        <dbReference type="ARBA" id="ARBA00004514"/>
    </source>
</evidence>
<protein>
    <recommendedName>
        <fullName evidence="5">Flagellar protein FliT</fullName>
    </recommendedName>
</protein>
<gene>
    <name evidence="6" type="ORF">HALTITAN_2978</name>
</gene>
<keyword evidence="4" id="KW-0143">Chaperone</keyword>
<comment type="subcellular location">
    <subcellularLocation>
        <location evidence="1">Cytoplasm</location>
        <location evidence="1">Cytosol</location>
    </subcellularLocation>
</comment>
<keyword evidence="3" id="KW-1005">Bacterial flagellum biogenesis</keyword>
<evidence type="ECO:0000256" key="3">
    <source>
        <dbReference type="ARBA" id="ARBA00022795"/>
    </source>
</evidence>
<keyword evidence="6" id="KW-0966">Cell projection</keyword>
<accession>L9U6A1</accession>
<keyword evidence="2" id="KW-0963">Cytoplasm</keyword>
<keyword evidence="6" id="KW-0282">Flagellum</keyword>
<dbReference type="Pfam" id="PF05400">
    <property type="entry name" value="FliT"/>
    <property type="match status" value="1"/>
</dbReference>
<sequence length="148" mass="16876">MILVNSRAREAIMSAPISARDKNAQQTLLTSYETLLSRVEHMHELANGEQWAELIDQRTNYVMLVDQLRELDTTVVLDAAAQQRKAELLERILEHDVEIRRRLVARRDELGKLIGVSQRQRNLHRAYAPQQGAPVAYDADDADSTRSS</sequence>